<dbReference type="FunFam" id="3.30.565.10:FF:000006">
    <property type="entry name" value="Sensor histidine kinase WalK"/>
    <property type="match status" value="1"/>
</dbReference>
<dbReference type="Gene3D" id="1.10.287.130">
    <property type="match status" value="1"/>
</dbReference>
<sequence length="364" mass="42335">MNYPEIIAANVPIFFFVYELPSQRIVYVSEKFFEMAEKGRNSDSDASRFHQYIHPEDQPRLEQFFRDLHEENNYISRVELRTNETVEQIDWLEVKTYPVEENGEEVRLLVGHITDITERKNRLRMLKESANSKDNIINILTHDLRAPFHQIQIITDLLRKEMSPEEQQKHKRYLDVLLTIGKQSDGLIQRLMHLSRLQERSLHPEMRLHDMRQLVRETSLQFDALLQRHALEVHFEQPDFAVEAEVDQVLLRQALGNLLNNAIKYTPEGGSITFTTGYTKAHDHIELRLRDTGIGIPEEKLQQLLKNPSAAKRTGLKGEKSTGLGLLICQQILQLHRGQLAVESQQEKGTTFIITLPMPNPQHN</sequence>
<dbReference type="eggNOG" id="COG5002">
    <property type="taxonomic scope" value="Bacteria"/>
</dbReference>
<dbReference type="PRINTS" id="PR00344">
    <property type="entry name" value="BCTRLSENSOR"/>
</dbReference>
<comment type="caution">
    <text evidence="8">The sequence shown here is derived from an EMBL/GenBank/DDBJ whole genome shotgun (WGS) entry which is preliminary data.</text>
</comment>
<evidence type="ECO:0000313" key="8">
    <source>
        <dbReference type="EMBL" id="EMR04242.1"/>
    </source>
</evidence>
<reference evidence="8 9" key="1">
    <citation type="journal article" date="2013" name="Genome Announc.">
        <title>Draft Genome Sequence of Cesiribacter andamanensis Strain AMV16T, Isolated from a Soil Sample from a Mud Volcano in the Andaman Islands, India.</title>
        <authorList>
            <person name="Shivaji S."/>
            <person name="Ara S."/>
            <person name="Begum Z."/>
            <person name="Srinivas T.N."/>
            <person name="Singh A."/>
            <person name="Kumar Pinnaka A."/>
        </authorList>
    </citation>
    <scope>NUCLEOTIDE SEQUENCE [LARGE SCALE GENOMIC DNA]</scope>
    <source>
        <strain evidence="8 9">AMV16</strain>
    </source>
</reference>
<proteinExistence type="predicted"/>
<feature type="domain" description="PAC" evidence="7">
    <location>
        <begin position="76"/>
        <end position="128"/>
    </location>
</feature>
<dbReference type="Pfam" id="PF00512">
    <property type="entry name" value="HisKA"/>
    <property type="match status" value="1"/>
</dbReference>
<dbReference type="InterPro" id="IPR036890">
    <property type="entry name" value="HATPase_C_sf"/>
</dbReference>
<dbReference type="PROSITE" id="PS50109">
    <property type="entry name" value="HIS_KIN"/>
    <property type="match status" value="1"/>
</dbReference>
<evidence type="ECO:0000256" key="4">
    <source>
        <dbReference type="ARBA" id="ARBA00022679"/>
    </source>
</evidence>
<dbReference type="PROSITE" id="PS50113">
    <property type="entry name" value="PAC"/>
    <property type="match status" value="1"/>
</dbReference>
<dbReference type="InterPro" id="IPR000700">
    <property type="entry name" value="PAS-assoc_C"/>
</dbReference>
<evidence type="ECO:0000256" key="3">
    <source>
        <dbReference type="ARBA" id="ARBA00022553"/>
    </source>
</evidence>
<dbReference type="Pfam" id="PF02518">
    <property type="entry name" value="HATPase_c"/>
    <property type="match status" value="1"/>
</dbReference>
<evidence type="ECO:0000256" key="1">
    <source>
        <dbReference type="ARBA" id="ARBA00000085"/>
    </source>
</evidence>
<accession>M7NAG2</accession>
<dbReference type="InterPro" id="IPR003594">
    <property type="entry name" value="HATPase_dom"/>
</dbReference>
<gene>
    <name evidence="8" type="primary">creC</name>
    <name evidence="8" type="ORF">ADICEAN_00650</name>
</gene>
<dbReference type="STRING" id="1279009.ADICEAN_00650"/>
<dbReference type="InterPro" id="IPR035965">
    <property type="entry name" value="PAS-like_dom_sf"/>
</dbReference>
<dbReference type="InterPro" id="IPR005467">
    <property type="entry name" value="His_kinase_dom"/>
</dbReference>
<evidence type="ECO:0000256" key="2">
    <source>
        <dbReference type="ARBA" id="ARBA00012438"/>
    </source>
</evidence>
<evidence type="ECO:0000259" key="6">
    <source>
        <dbReference type="PROSITE" id="PS50109"/>
    </source>
</evidence>
<keyword evidence="9" id="KW-1185">Reference proteome</keyword>
<protein>
    <recommendedName>
        <fullName evidence="2">histidine kinase</fullName>
        <ecNumber evidence="2">2.7.13.3</ecNumber>
    </recommendedName>
</protein>
<dbReference type="InterPro" id="IPR013656">
    <property type="entry name" value="PAS_4"/>
</dbReference>
<keyword evidence="5" id="KW-0418">Kinase</keyword>
<name>M7NAG2_9BACT</name>
<dbReference type="CDD" id="cd00130">
    <property type="entry name" value="PAS"/>
    <property type="match status" value="1"/>
</dbReference>
<dbReference type="SUPFAM" id="SSF55785">
    <property type="entry name" value="PYP-like sensor domain (PAS domain)"/>
    <property type="match status" value="1"/>
</dbReference>
<keyword evidence="3" id="KW-0597">Phosphoprotein</keyword>
<dbReference type="AlphaFoldDB" id="M7NAG2"/>
<dbReference type="EC" id="2.7.13.3" evidence="2"/>
<organism evidence="8 9">
    <name type="scientific">Cesiribacter andamanensis AMV16</name>
    <dbReference type="NCBI Taxonomy" id="1279009"/>
    <lineage>
        <taxon>Bacteria</taxon>
        <taxon>Pseudomonadati</taxon>
        <taxon>Bacteroidota</taxon>
        <taxon>Cytophagia</taxon>
        <taxon>Cytophagales</taxon>
        <taxon>Cesiribacteraceae</taxon>
        <taxon>Cesiribacter</taxon>
    </lineage>
</organism>
<feature type="domain" description="Histidine kinase" evidence="6">
    <location>
        <begin position="139"/>
        <end position="360"/>
    </location>
</feature>
<dbReference type="EMBL" id="AODQ01000009">
    <property type="protein sequence ID" value="EMR04242.1"/>
    <property type="molecule type" value="Genomic_DNA"/>
</dbReference>
<dbReference type="InterPro" id="IPR036097">
    <property type="entry name" value="HisK_dim/P_sf"/>
</dbReference>
<dbReference type="InterPro" id="IPR003661">
    <property type="entry name" value="HisK_dim/P_dom"/>
</dbReference>
<evidence type="ECO:0000259" key="7">
    <source>
        <dbReference type="PROSITE" id="PS50113"/>
    </source>
</evidence>
<dbReference type="SMART" id="SM00388">
    <property type="entry name" value="HisKA"/>
    <property type="match status" value="1"/>
</dbReference>
<dbReference type="GO" id="GO:0000155">
    <property type="term" value="F:phosphorelay sensor kinase activity"/>
    <property type="evidence" value="ECO:0007669"/>
    <property type="project" value="InterPro"/>
</dbReference>
<dbReference type="Gene3D" id="3.30.565.10">
    <property type="entry name" value="Histidine kinase-like ATPase, C-terminal domain"/>
    <property type="match status" value="1"/>
</dbReference>
<dbReference type="InterPro" id="IPR004358">
    <property type="entry name" value="Sig_transdc_His_kin-like_C"/>
</dbReference>
<dbReference type="Proteomes" id="UP000011910">
    <property type="component" value="Unassembled WGS sequence"/>
</dbReference>
<dbReference type="Gene3D" id="3.30.450.20">
    <property type="entry name" value="PAS domain"/>
    <property type="match status" value="1"/>
</dbReference>
<dbReference type="CDD" id="cd00082">
    <property type="entry name" value="HisKA"/>
    <property type="match status" value="1"/>
</dbReference>
<dbReference type="OrthoDB" id="9757990at2"/>
<evidence type="ECO:0000256" key="5">
    <source>
        <dbReference type="ARBA" id="ARBA00022777"/>
    </source>
</evidence>
<dbReference type="RefSeq" id="WP_009194057.1">
    <property type="nucleotide sequence ID" value="NZ_AODQ01000009.1"/>
</dbReference>
<dbReference type="SMART" id="SM00387">
    <property type="entry name" value="HATPase_c"/>
    <property type="match status" value="1"/>
</dbReference>
<comment type="catalytic activity">
    <reaction evidence="1">
        <text>ATP + protein L-histidine = ADP + protein N-phospho-L-histidine.</text>
        <dbReference type="EC" id="2.7.13.3"/>
    </reaction>
</comment>
<dbReference type="InterPro" id="IPR000014">
    <property type="entry name" value="PAS"/>
</dbReference>
<keyword evidence="4 8" id="KW-0808">Transferase</keyword>
<dbReference type="SUPFAM" id="SSF47384">
    <property type="entry name" value="Homodimeric domain of signal transducing histidine kinase"/>
    <property type="match status" value="1"/>
</dbReference>
<dbReference type="SUPFAM" id="SSF55874">
    <property type="entry name" value="ATPase domain of HSP90 chaperone/DNA topoisomerase II/histidine kinase"/>
    <property type="match status" value="1"/>
</dbReference>
<evidence type="ECO:0000313" key="9">
    <source>
        <dbReference type="Proteomes" id="UP000011910"/>
    </source>
</evidence>
<dbReference type="PANTHER" id="PTHR43547">
    <property type="entry name" value="TWO-COMPONENT HISTIDINE KINASE"/>
    <property type="match status" value="1"/>
</dbReference>
<dbReference type="Pfam" id="PF08448">
    <property type="entry name" value="PAS_4"/>
    <property type="match status" value="1"/>
</dbReference>
<dbReference type="PANTHER" id="PTHR43547:SF2">
    <property type="entry name" value="HYBRID SIGNAL TRANSDUCTION HISTIDINE KINASE C"/>
    <property type="match status" value="1"/>
</dbReference>